<dbReference type="PANTHER" id="PTHR48041:SF139">
    <property type="entry name" value="PROTEIN SCARLET"/>
    <property type="match status" value="1"/>
</dbReference>
<comment type="subcellular location">
    <subcellularLocation>
        <location evidence="1">Membrane</location>
        <topology evidence="1">Multi-pass membrane protein</topology>
    </subcellularLocation>
</comment>
<evidence type="ECO:0000256" key="2">
    <source>
        <dbReference type="ARBA" id="ARBA00005814"/>
    </source>
</evidence>
<sequence>MVGGMARLKLDRRTSDTERSNRVTQLIVSLGLQDQEDTRIGSQGYDKVLSGGEKKRLSFATEMLTDPPLLFCDEPTTGLDSYSAQNLVHMMKLMASNGKTVLCTIHQPSSNIFNMFNQFILVAEGRIAYFGCTQTALTFFEG</sequence>
<evidence type="ECO:0000256" key="3">
    <source>
        <dbReference type="ARBA" id="ARBA00022448"/>
    </source>
</evidence>
<dbReference type="GO" id="GO:0042626">
    <property type="term" value="F:ATPase-coupled transmembrane transporter activity"/>
    <property type="evidence" value="ECO:0007669"/>
    <property type="project" value="TreeGrafter"/>
</dbReference>
<keyword evidence="4" id="KW-0812">Transmembrane</keyword>
<dbReference type="EMBL" id="OD008257">
    <property type="protein sequence ID" value="CAD7414751.1"/>
    <property type="molecule type" value="Genomic_DNA"/>
</dbReference>
<evidence type="ECO:0000313" key="8">
    <source>
        <dbReference type="EMBL" id="CAD7414751.1"/>
    </source>
</evidence>
<keyword evidence="6" id="KW-0472">Membrane</keyword>
<dbReference type="InterPro" id="IPR027417">
    <property type="entry name" value="P-loop_NTPase"/>
</dbReference>
<dbReference type="Pfam" id="PF00005">
    <property type="entry name" value="ABC_tran"/>
    <property type="match status" value="1"/>
</dbReference>
<proteinExistence type="inferred from homology"/>
<keyword evidence="3" id="KW-0813">Transport</keyword>
<evidence type="ECO:0000256" key="1">
    <source>
        <dbReference type="ARBA" id="ARBA00004141"/>
    </source>
</evidence>
<dbReference type="GO" id="GO:0030659">
    <property type="term" value="C:cytoplasmic vesicle membrane"/>
    <property type="evidence" value="ECO:0007669"/>
    <property type="project" value="TreeGrafter"/>
</dbReference>
<evidence type="ECO:0000256" key="5">
    <source>
        <dbReference type="ARBA" id="ARBA00022989"/>
    </source>
</evidence>
<evidence type="ECO:0000256" key="6">
    <source>
        <dbReference type="ARBA" id="ARBA00023136"/>
    </source>
</evidence>
<comment type="similarity">
    <text evidence="2">Belongs to the ABC transporter superfamily. ABCG family. Eye pigment precursor importer (TC 3.A.1.204) subfamily.</text>
</comment>
<dbReference type="AlphaFoldDB" id="A0A7R9DJK1"/>
<feature type="domain" description="ABC transporter" evidence="7">
    <location>
        <begin position="15"/>
        <end position="77"/>
    </location>
</feature>
<name>A0A7R9DJK1_TIMPO</name>
<reference evidence="8" key="1">
    <citation type="submission" date="2020-11" db="EMBL/GenBank/DDBJ databases">
        <authorList>
            <person name="Tran Van P."/>
        </authorList>
    </citation>
    <scope>NUCLEOTIDE SEQUENCE</scope>
</reference>
<dbReference type="Gene3D" id="3.40.50.300">
    <property type="entry name" value="P-loop containing nucleotide triphosphate hydrolases"/>
    <property type="match status" value="1"/>
</dbReference>
<dbReference type="InterPro" id="IPR003439">
    <property type="entry name" value="ABC_transporter-like_ATP-bd"/>
</dbReference>
<evidence type="ECO:0000256" key="4">
    <source>
        <dbReference type="ARBA" id="ARBA00022692"/>
    </source>
</evidence>
<accession>A0A7R9DJK1</accession>
<keyword evidence="5" id="KW-1133">Transmembrane helix</keyword>
<gene>
    <name evidence="8" type="ORF">TPSB3V08_LOCUS9874</name>
</gene>
<protein>
    <recommendedName>
        <fullName evidence="7">ABC transporter domain-containing protein</fullName>
    </recommendedName>
</protein>
<dbReference type="PANTHER" id="PTHR48041">
    <property type="entry name" value="ABC TRANSPORTER G FAMILY MEMBER 28"/>
    <property type="match status" value="1"/>
</dbReference>
<dbReference type="GO" id="GO:0016887">
    <property type="term" value="F:ATP hydrolysis activity"/>
    <property type="evidence" value="ECO:0007669"/>
    <property type="project" value="InterPro"/>
</dbReference>
<dbReference type="GO" id="GO:0005524">
    <property type="term" value="F:ATP binding"/>
    <property type="evidence" value="ECO:0007669"/>
    <property type="project" value="InterPro"/>
</dbReference>
<organism evidence="8">
    <name type="scientific">Timema poppense</name>
    <name type="common">Walking stick</name>
    <dbReference type="NCBI Taxonomy" id="170557"/>
    <lineage>
        <taxon>Eukaryota</taxon>
        <taxon>Metazoa</taxon>
        <taxon>Ecdysozoa</taxon>
        <taxon>Arthropoda</taxon>
        <taxon>Hexapoda</taxon>
        <taxon>Insecta</taxon>
        <taxon>Pterygota</taxon>
        <taxon>Neoptera</taxon>
        <taxon>Polyneoptera</taxon>
        <taxon>Phasmatodea</taxon>
        <taxon>Timematodea</taxon>
        <taxon>Timematoidea</taxon>
        <taxon>Timematidae</taxon>
        <taxon>Timema</taxon>
    </lineage>
</organism>
<dbReference type="InterPro" id="IPR050352">
    <property type="entry name" value="ABCG_transporters"/>
</dbReference>
<evidence type="ECO:0000259" key="7">
    <source>
        <dbReference type="Pfam" id="PF00005"/>
    </source>
</evidence>
<dbReference type="GO" id="GO:0005886">
    <property type="term" value="C:plasma membrane"/>
    <property type="evidence" value="ECO:0007669"/>
    <property type="project" value="TreeGrafter"/>
</dbReference>
<dbReference type="SUPFAM" id="SSF52540">
    <property type="entry name" value="P-loop containing nucleoside triphosphate hydrolases"/>
    <property type="match status" value="1"/>
</dbReference>